<comment type="caution">
    <text evidence="2">The sequence shown here is derived from an EMBL/GenBank/DDBJ whole genome shotgun (WGS) entry which is preliminary data.</text>
</comment>
<organism evidence="2 3">
    <name type="scientific">Salmonella enterica subsp. enterica serovar Cubana str. 76814</name>
    <dbReference type="NCBI Taxonomy" id="1192560"/>
    <lineage>
        <taxon>Bacteria</taxon>
        <taxon>Pseudomonadati</taxon>
        <taxon>Pseudomonadota</taxon>
        <taxon>Gammaproteobacteria</taxon>
        <taxon>Enterobacterales</taxon>
        <taxon>Enterobacteriaceae</taxon>
        <taxon>Salmonella</taxon>
    </lineage>
</organism>
<name>V7IQD4_SALET</name>
<evidence type="ECO:0000313" key="3">
    <source>
        <dbReference type="Proteomes" id="UP000018534"/>
    </source>
</evidence>
<proteinExistence type="predicted"/>
<reference evidence="2 3" key="1">
    <citation type="journal article" date="2014" name="Genome Announc.">
        <title>Whole-Genome Sequencing of Salmonella enterica subsp. enterica Serovar Cubana Strains Isolated from Agricultural Sources.</title>
        <authorList>
            <person name="Benahmed F.H."/>
            <person name="Gopinath G.R."/>
            <person name="Wang H."/>
            <person name="Jean-Gilles Beaubrun J."/>
            <person name="Grim C."/>
            <person name="Cheng C.M."/>
            <person name="McClelland M."/>
            <person name="Ayers S."/>
            <person name="Abbott J."/>
            <person name="Desai P."/>
            <person name="Frye J.G."/>
            <person name="Weinstock G."/>
            <person name="Hammack T.S."/>
            <person name="Hanes D.E."/>
            <person name="Rasmussen M.A."/>
            <person name="Davidson M.K."/>
        </authorList>
    </citation>
    <scope>NUCLEOTIDE SEQUENCE [LARGE SCALE GENOMIC DNA]</scope>
    <source>
        <strain evidence="2">76814</strain>
    </source>
</reference>
<feature type="signal peptide" evidence="1">
    <location>
        <begin position="1"/>
        <end position="19"/>
    </location>
</feature>
<dbReference type="EMBL" id="AZGR01000050">
    <property type="protein sequence ID" value="ETA87534.1"/>
    <property type="molecule type" value="Genomic_DNA"/>
</dbReference>
<keyword evidence="1" id="KW-0732">Signal</keyword>
<gene>
    <name evidence="2" type="ORF">A628_02470</name>
</gene>
<feature type="chain" id="PRO_5004763019" description="Fimbrial protein" evidence="1">
    <location>
        <begin position="20"/>
        <end position="62"/>
    </location>
</feature>
<dbReference type="HOGENOM" id="CLU_2901637_0_0_6"/>
<evidence type="ECO:0008006" key="4">
    <source>
        <dbReference type="Google" id="ProtNLM"/>
    </source>
</evidence>
<evidence type="ECO:0000256" key="1">
    <source>
        <dbReference type="SAM" id="SignalP"/>
    </source>
</evidence>
<dbReference type="Proteomes" id="UP000018534">
    <property type="component" value="Unassembled WGS sequence"/>
</dbReference>
<protein>
    <recommendedName>
        <fullName evidence="4">Fimbrial protein</fullName>
    </recommendedName>
</protein>
<sequence length="62" mass="7000">MKRLLFLLMMMQFTQLGYAACNATLTNTKDYTIQSDSLMLGGRSQPLLQMVSLMPIVLIVML</sequence>
<dbReference type="AlphaFoldDB" id="V7IQD4"/>
<accession>V7IQD4</accession>
<evidence type="ECO:0000313" key="2">
    <source>
        <dbReference type="EMBL" id="ETA87534.1"/>
    </source>
</evidence>